<feature type="compositionally biased region" description="Low complexity" evidence="1">
    <location>
        <begin position="71"/>
        <end position="81"/>
    </location>
</feature>
<evidence type="ECO:0000313" key="2">
    <source>
        <dbReference type="EMBL" id="KAK2073071.1"/>
    </source>
</evidence>
<dbReference type="AlphaFoldDB" id="A0AAD9I8B5"/>
<evidence type="ECO:0000313" key="3">
    <source>
        <dbReference type="Proteomes" id="UP001217918"/>
    </source>
</evidence>
<feature type="compositionally biased region" description="Basic and acidic residues" evidence="1">
    <location>
        <begin position="125"/>
        <end position="138"/>
    </location>
</feature>
<reference evidence="2" key="1">
    <citation type="journal article" date="2023" name="Mol. Plant Microbe Interact.">
        <title>Elucidating the Obligate Nature and Biological Capacity of an Invasive Fungal Corn Pathogen.</title>
        <authorList>
            <person name="MacCready J.S."/>
            <person name="Roggenkamp E.M."/>
            <person name="Gdanetz K."/>
            <person name="Chilvers M.I."/>
        </authorList>
    </citation>
    <scope>NUCLEOTIDE SEQUENCE</scope>
    <source>
        <strain evidence="2">PM02</strain>
    </source>
</reference>
<dbReference type="Proteomes" id="UP001217918">
    <property type="component" value="Unassembled WGS sequence"/>
</dbReference>
<proteinExistence type="predicted"/>
<comment type="caution">
    <text evidence="2">The sequence shown here is derived from an EMBL/GenBank/DDBJ whole genome shotgun (WGS) entry which is preliminary data.</text>
</comment>
<name>A0AAD9I8B5_9PEZI</name>
<accession>A0AAD9I8B5</accession>
<feature type="region of interest" description="Disordered" evidence="1">
    <location>
        <begin position="68"/>
        <end position="138"/>
    </location>
</feature>
<dbReference type="EMBL" id="JAQQPM010000006">
    <property type="protein sequence ID" value="KAK2073071.1"/>
    <property type="molecule type" value="Genomic_DNA"/>
</dbReference>
<evidence type="ECO:0000256" key="1">
    <source>
        <dbReference type="SAM" id="MobiDB-lite"/>
    </source>
</evidence>
<protein>
    <submittedName>
        <fullName evidence="2">Uncharacterized protein</fullName>
    </submittedName>
</protein>
<sequence>MLIRSCIKVSNLLIAASTANAATIVAAAATAVITTIIAAATAANADFIDSSSKFKGIVKASLKTIRRSKRTAGGNTGRNTTDSGLTADKDDNNAYNRAYMPPTNIEKEKGSSSNDNSINGSTSDSADKGKGSSVYERGEGALHYKDTLLYKQ</sequence>
<keyword evidence="3" id="KW-1185">Reference proteome</keyword>
<gene>
    <name evidence="2" type="ORF">P8C59_007380</name>
</gene>
<organism evidence="2 3">
    <name type="scientific">Phyllachora maydis</name>
    <dbReference type="NCBI Taxonomy" id="1825666"/>
    <lineage>
        <taxon>Eukaryota</taxon>
        <taxon>Fungi</taxon>
        <taxon>Dikarya</taxon>
        <taxon>Ascomycota</taxon>
        <taxon>Pezizomycotina</taxon>
        <taxon>Sordariomycetes</taxon>
        <taxon>Sordariomycetidae</taxon>
        <taxon>Phyllachorales</taxon>
        <taxon>Phyllachoraceae</taxon>
        <taxon>Phyllachora</taxon>
    </lineage>
</organism>
<feature type="compositionally biased region" description="Low complexity" evidence="1">
    <location>
        <begin position="111"/>
        <end position="124"/>
    </location>
</feature>